<evidence type="ECO:0000313" key="3">
    <source>
        <dbReference type="EMBL" id="RPB19086.1"/>
    </source>
</evidence>
<dbReference type="EMBL" id="ML121598">
    <property type="protein sequence ID" value="RPB19086.1"/>
    <property type="molecule type" value="Genomic_DNA"/>
</dbReference>
<gene>
    <name evidence="3" type="ORF">L211DRAFT_795005</name>
</gene>
<feature type="compositionally biased region" description="Basic and acidic residues" evidence="1">
    <location>
        <begin position="322"/>
        <end position="334"/>
    </location>
</feature>
<feature type="region of interest" description="Disordered" evidence="1">
    <location>
        <begin position="264"/>
        <end position="296"/>
    </location>
</feature>
<proteinExistence type="predicted"/>
<dbReference type="AlphaFoldDB" id="A0A3N4L8Y9"/>
<evidence type="ECO:0000313" key="4">
    <source>
        <dbReference type="Proteomes" id="UP000267821"/>
    </source>
</evidence>
<keyword evidence="4" id="KW-1185">Reference proteome</keyword>
<organism evidence="3 4">
    <name type="scientific">Terfezia boudieri ATCC MYA-4762</name>
    <dbReference type="NCBI Taxonomy" id="1051890"/>
    <lineage>
        <taxon>Eukaryota</taxon>
        <taxon>Fungi</taxon>
        <taxon>Dikarya</taxon>
        <taxon>Ascomycota</taxon>
        <taxon>Pezizomycotina</taxon>
        <taxon>Pezizomycetes</taxon>
        <taxon>Pezizales</taxon>
        <taxon>Pezizaceae</taxon>
        <taxon>Terfezia</taxon>
    </lineage>
</organism>
<dbReference type="OrthoDB" id="4150221at2759"/>
<feature type="compositionally biased region" description="Polar residues" evidence="1">
    <location>
        <begin position="358"/>
        <end position="370"/>
    </location>
</feature>
<dbReference type="InParanoid" id="A0A3N4L8Y9"/>
<feature type="compositionally biased region" description="Low complexity" evidence="1">
    <location>
        <begin position="337"/>
        <end position="355"/>
    </location>
</feature>
<dbReference type="Pfam" id="PF25318">
    <property type="entry name" value="WHD_GDS1"/>
    <property type="match status" value="1"/>
</dbReference>
<feature type="domain" description="GDS1 winged helix" evidence="2">
    <location>
        <begin position="67"/>
        <end position="160"/>
    </location>
</feature>
<feature type="region of interest" description="Disordered" evidence="1">
    <location>
        <begin position="1"/>
        <end position="41"/>
    </location>
</feature>
<evidence type="ECO:0000259" key="2">
    <source>
        <dbReference type="Pfam" id="PF25318"/>
    </source>
</evidence>
<accession>A0A3N4L8Y9</accession>
<dbReference type="STRING" id="1051890.A0A3N4L8Y9"/>
<feature type="region of interest" description="Disordered" evidence="1">
    <location>
        <begin position="322"/>
        <end position="404"/>
    </location>
</feature>
<dbReference type="Proteomes" id="UP000267821">
    <property type="component" value="Unassembled WGS sequence"/>
</dbReference>
<name>A0A3N4L8Y9_9PEZI</name>
<dbReference type="InterPro" id="IPR057511">
    <property type="entry name" value="WH_GDS1"/>
</dbReference>
<reference evidence="3 4" key="1">
    <citation type="journal article" date="2018" name="Nat. Ecol. Evol.">
        <title>Pezizomycetes genomes reveal the molecular basis of ectomycorrhizal truffle lifestyle.</title>
        <authorList>
            <person name="Murat C."/>
            <person name="Payen T."/>
            <person name="Noel B."/>
            <person name="Kuo A."/>
            <person name="Morin E."/>
            <person name="Chen J."/>
            <person name="Kohler A."/>
            <person name="Krizsan K."/>
            <person name="Balestrini R."/>
            <person name="Da Silva C."/>
            <person name="Montanini B."/>
            <person name="Hainaut M."/>
            <person name="Levati E."/>
            <person name="Barry K.W."/>
            <person name="Belfiori B."/>
            <person name="Cichocki N."/>
            <person name="Clum A."/>
            <person name="Dockter R.B."/>
            <person name="Fauchery L."/>
            <person name="Guy J."/>
            <person name="Iotti M."/>
            <person name="Le Tacon F."/>
            <person name="Lindquist E.A."/>
            <person name="Lipzen A."/>
            <person name="Malagnac F."/>
            <person name="Mello A."/>
            <person name="Molinier V."/>
            <person name="Miyauchi S."/>
            <person name="Poulain J."/>
            <person name="Riccioni C."/>
            <person name="Rubini A."/>
            <person name="Sitrit Y."/>
            <person name="Splivallo R."/>
            <person name="Traeger S."/>
            <person name="Wang M."/>
            <person name="Zifcakova L."/>
            <person name="Wipf D."/>
            <person name="Zambonelli A."/>
            <person name="Paolocci F."/>
            <person name="Nowrousian M."/>
            <person name="Ottonello S."/>
            <person name="Baldrian P."/>
            <person name="Spatafora J.W."/>
            <person name="Henrissat B."/>
            <person name="Nagy L.G."/>
            <person name="Aury J.M."/>
            <person name="Wincker P."/>
            <person name="Grigoriev I.V."/>
            <person name="Bonfante P."/>
            <person name="Martin F.M."/>
        </authorList>
    </citation>
    <scope>NUCLEOTIDE SEQUENCE [LARGE SCALE GENOMIC DNA]</scope>
    <source>
        <strain evidence="3 4">ATCC MYA-4762</strain>
    </source>
</reference>
<feature type="region of interest" description="Disordered" evidence="1">
    <location>
        <begin position="179"/>
        <end position="249"/>
    </location>
</feature>
<feature type="compositionally biased region" description="Basic and acidic residues" evidence="1">
    <location>
        <begin position="264"/>
        <end position="295"/>
    </location>
</feature>
<sequence>MPYNTRRKSLSLPSLGIQLPNGSRNRERATSTASEQPPQKKFKRIHSVLAIGTATPPPSPPPEGGINHEGINDEIVSGVVNVLEKSRNRPHTVKELAAILAPTLNIVENSANPHAIISSRLNAYLRRGFTLPNRCLVAKELITTHPKKIYFYLTTCPSQPIPDEEFFVAPLKRSVISPVSDDEEMRRRVQLSPSPEVDLSSPEFDDDNGPPSPIASVYHNSSIFPRGKTVTPIGRKGTLSHTPMEGDEQEFTRSAIQLKQKYVSREYEEQRRQKRAREQAEERDEEKHEEGRESEDAAALLGYAEAPVADNGALDAGIQSDYHHPRIKKEDEQTARGGSAAVDGAAVDGAAVDGTGQMGEQKTSQDTTVTHVDAAHFRSLVGDLQSPESIELDELDDLLGAEFE</sequence>
<evidence type="ECO:0000256" key="1">
    <source>
        <dbReference type="SAM" id="MobiDB-lite"/>
    </source>
</evidence>
<protein>
    <recommendedName>
        <fullName evidence="2">GDS1 winged helix domain-containing protein</fullName>
    </recommendedName>
</protein>
<feature type="compositionally biased region" description="Acidic residues" evidence="1">
    <location>
        <begin position="390"/>
        <end position="404"/>
    </location>
</feature>